<organism evidence="2 3">
    <name type="scientific">Oxobacter pfennigii</name>
    <dbReference type="NCBI Taxonomy" id="36849"/>
    <lineage>
        <taxon>Bacteria</taxon>
        <taxon>Bacillati</taxon>
        <taxon>Bacillota</taxon>
        <taxon>Clostridia</taxon>
        <taxon>Eubacteriales</taxon>
        <taxon>Clostridiaceae</taxon>
        <taxon>Oxobacter</taxon>
    </lineage>
</organism>
<evidence type="ECO:0000256" key="1">
    <source>
        <dbReference type="SAM" id="Phobius"/>
    </source>
</evidence>
<dbReference type="STRING" id="36849.OXPF_31350"/>
<feature type="transmembrane region" description="Helical" evidence="1">
    <location>
        <begin position="21"/>
        <end position="43"/>
    </location>
</feature>
<proteinExistence type="predicted"/>
<dbReference type="Proteomes" id="UP000050326">
    <property type="component" value="Unassembled WGS sequence"/>
</dbReference>
<dbReference type="AlphaFoldDB" id="A0A0P8W7D7"/>
<dbReference type="OrthoDB" id="175771at2"/>
<keyword evidence="1" id="KW-1133">Transmembrane helix</keyword>
<accession>A0A0P8W7D7</accession>
<keyword evidence="1" id="KW-0472">Membrane</keyword>
<sequence>MKNILLKNKNRLKSNSNLPKSDVVTSISLILLFFCILTSLYFAQLLKLTKNEELSGVINTTKRDNLSWDKYWTGEYQKNFSEWFMQSFPHRNNIIRSYSQFKYSVFGKSPNSSVVIGKDNTLYGSGDIDEYLQLRPIASDEYLNILIDDIKYINNFCDLNDIIFFLLITPSKADIYPERIPDKYYFMAPVNKKDSAYLRFIALLENNDIGYFDSAKYLKENRDKIKYPLFATTGVHWNYIASAYAASGFFESMYERTGIRLKKMVVTGVDEVESPVAPDTDLLDLMNLYKGTMDTKYYYPRISFTESPNTVKPNLFIRGGSFNNEILDIIGDKDVFSNIDFMFYNVAVRSFPSGYYEIDNEFKNVNFGELLKNKDMIIIEVNQEAIGSMRTGFMEYFVKWIENGGFSQ</sequence>
<reference evidence="2 3" key="1">
    <citation type="submission" date="2015-09" db="EMBL/GenBank/DDBJ databases">
        <title>Genome sequence of Oxobacter pfennigii DSM 3222.</title>
        <authorList>
            <person name="Poehlein A."/>
            <person name="Bengelsdorf F.R."/>
            <person name="Schiel-Bengelsdorf B."/>
            <person name="Duerre P."/>
            <person name="Daniel R."/>
        </authorList>
    </citation>
    <scope>NUCLEOTIDE SEQUENCE [LARGE SCALE GENOMIC DNA]</scope>
    <source>
        <strain evidence="2 3">DSM 3222</strain>
    </source>
</reference>
<evidence type="ECO:0000313" key="3">
    <source>
        <dbReference type="Proteomes" id="UP000050326"/>
    </source>
</evidence>
<keyword evidence="3" id="KW-1185">Reference proteome</keyword>
<evidence type="ECO:0000313" key="2">
    <source>
        <dbReference type="EMBL" id="KPU43693.1"/>
    </source>
</evidence>
<comment type="caution">
    <text evidence="2">The sequence shown here is derived from an EMBL/GenBank/DDBJ whole genome shotgun (WGS) entry which is preliminary data.</text>
</comment>
<evidence type="ECO:0008006" key="4">
    <source>
        <dbReference type="Google" id="ProtNLM"/>
    </source>
</evidence>
<protein>
    <recommendedName>
        <fullName evidence="4">AlgX/AlgJ SGNH hydrolase-like domain-containing protein</fullName>
    </recommendedName>
</protein>
<gene>
    <name evidence="2" type="ORF">OXPF_31350</name>
</gene>
<keyword evidence="1" id="KW-0812">Transmembrane</keyword>
<dbReference type="RefSeq" id="WP_054876120.1">
    <property type="nucleotide sequence ID" value="NZ_LKET01000039.1"/>
</dbReference>
<name>A0A0P8W7D7_9CLOT</name>
<dbReference type="EMBL" id="LKET01000039">
    <property type="protein sequence ID" value="KPU43693.1"/>
    <property type="molecule type" value="Genomic_DNA"/>
</dbReference>